<name>A0A5N6LK72_9ASTR</name>
<feature type="transmembrane region" description="Helical" evidence="2">
    <location>
        <begin position="6"/>
        <end position="29"/>
    </location>
</feature>
<feature type="compositionally biased region" description="Basic and acidic residues" evidence="1">
    <location>
        <begin position="70"/>
        <end position="86"/>
    </location>
</feature>
<dbReference type="PANTHER" id="PTHR33564">
    <property type="entry name" value="TRANSMEMBRANE PROTEIN"/>
    <property type="match status" value="1"/>
</dbReference>
<dbReference type="AlphaFoldDB" id="A0A5N6LK72"/>
<dbReference type="OrthoDB" id="695890at2759"/>
<keyword evidence="2" id="KW-1133">Transmembrane helix</keyword>
<keyword evidence="4" id="KW-1185">Reference proteome</keyword>
<accession>A0A5N6LK72</accession>
<protein>
    <submittedName>
        <fullName evidence="3">Uncharacterized protein</fullName>
    </submittedName>
</protein>
<comment type="caution">
    <text evidence="3">The sequence shown here is derived from an EMBL/GenBank/DDBJ whole genome shotgun (WGS) entry which is preliminary data.</text>
</comment>
<keyword evidence="2" id="KW-0472">Membrane</keyword>
<evidence type="ECO:0000313" key="4">
    <source>
        <dbReference type="Proteomes" id="UP000326396"/>
    </source>
</evidence>
<evidence type="ECO:0000256" key="2">
    <source>
        <dbReference type="SAM" id="Phobius"/>
    </source>
</evidence>
<sequence length="138" mass="15638">MSSSMIASHVIIFATTMAAVSGALFLLALRNRNQPTTTVATNTIFSTTHNPRPCISIDGKKRVKKKKKVRFAEDVMEPRGSGDEFRKRHRSKNPYKLRTSSPLRKDQEPKRIVSMPANRIVLYTGILRNRDGQRFAHS</sequence>
<feature type="region of interest" description="Disordered" evidence="1">
    <location>
        <begin position="69"/>
        <end position="111"/>
    </location>
</feature>
<keyword evidence="2" id="KW-0812">Transmembrane</keyword>
<organism evidence="3 4">
    <name type="scientific">Mikania micrantha</name>
    <name type="common">bitter vine</name>
    <dbReference type="NCBI Taxonomy" id="192012"/>
    <lineage>
        <taxon>Eukaryota</taxon>
        <taxon>Viridiplantae</taxon>
        <taxon>Streptophyta</taxon>
        <taxon>Embryophyta</taxon>
        <taxon>Tracheophyta</taxon>
        <taxon>Spermatophyta</taxon>
        <taxon>Magnoliopsida</taxon>
        <taxon>eudicotyledons</taxon>
        <taxon>Gunneridae</taxon>
        <taxon>Pentapetalae</taxon>
        <taxon>asterids</taxon>
        <taxon>campanulids</taxon>
        <taxon>Asterales</taxon>
        <taxon>Asteraceae</taxon>
        <taxon>Asteroideae</taxon>
        <taxon>Heliantheae alliance</taxon>
        <taxon>Eupatorieae</taxon>
        <taxon>Mikania</taxon>
    </lineage>
</organism>
<evidence type="ECO:0000313" key="3">
    <source>
        <dbReference type="EMBL" id="KAD1735751.1"/>
    </source>
</evidence>
<dbReference type="PANTHER" id="PTHR33564:SF28">
    <property type="entry name" value="TRANSMEMBRANE PROTEIN"/>
    <property type="match status" value="1"/>
</dbReference>
<dbReference type="Proteomes" id="UP000326396">
    <property type="component" value="Unassembled WGS sequence"/>
</dbReference>
<gene>
    <name evidence="3" type="ORF">E3N88_42371</name>
</gene>
<evidence type="ECO:0000256" key="1">
    <source>
        <dbReference type="SAM" id="MobiDB-lite"/>
    </source>
</evidence>
<proteinExistence type="predicted"/>
<reference evidence="3 4" key="1">
    <citation type="submission" date="2019-05" db="EMBL/GenBank/DDBJ databases">
        <title>Mikania micrantha, genome provides insights into the molecular mechanism of rapid growth.</title>
        <authorList>
            <person name="Liu B."/>
        </authorList>
    </citation>
    <scope>NUCLEOTIDE SEQUENCE [LARGE SCALE GENOMIC DNA]</scope>
    <source>
        <strain evidence="3">NLD-2019</strain>
        <tissue evidence="3">Leaf</tissue>
    </source>
</reference>
<dbReference type="EMBL" id="SZYD01000529">
    <property type="protein sequence ID" value="KAD1735751.1"/>
    <property type="molecule type" value="Genomic_DNA"/>
</dbReference>